<feature type="region of interest" description="Disordered" evidence="1">
    <location>
        <begin position="62"/>
        <end position="83"/>
    </location>
</feature>
<proteinExistence type="predicted"/>
<evidence type="ECO:0008006" key="4">
    <source>
        <dbReference type="Google" id="ProtNLM"/>
    </source>
</evidence>
<keyword evidence="3" id="KW-1185">Reference proteome</keyword>
<dbReference type="PATRIC" id="fig|1424334.3.peg.3625"/>
<dbReference type="RefSeq" id="WP_024006540.1">
    <property type="nucleotide sequence ID" value="NZ_KI650981.1"/>
</dbReference>
<evidence type="ECO:0000256" key="1">
    <source>
        <dbReference type="SAM" id="MobiDB-lite"/>
    </source>
</evidence>
<dbReference type="eggNOG" id="ENOG50317HT">
    <property type="taxonomic scope" value="Bacteria"/>
</dbReference>
<gene>
    <name evidence="2" type="ORF">W822_18040</name>
</gene>
<sequence length="83" mass="9210">MQQKSSAKALLAMSMAVSGLLGGCQTLDDWQADGYRKQCATLGIQPGSAHFDECMLQQQALDENETEHSLDRMQRDEAARHKK</sequence>
<dbReference type="EMBL" id="AYXT01000012">
    <property type="protein sequence ID" value="ETF01407.1"/>
    <property type="molecule type" value="Genomic_DNA"/>
</dbReference>
<accession>V8QP28</accession>
<protein>
    <recommendedName>
        <fullName evidence="4">Lipoprotein</fullName>
    </recommendedName>
</protein>
<dbReference type="HOGENOM" id="CLU_2535104_0_0_4"/>
<evidence type="ECO:0000313" key="3">
    <source>
        <dbReference type="Proteomes" id="UP000018733"/>
    </source>
</evidence>
<evidence type="ECO:0000313" key="2">
    <source>
        <dbReference type="EMBL" id="ETF01407.1"/>
    </source>
</evidence>
<dbReference type="OrthoDB" id="8687890at2"/>
<comment type="caution">
    <text evidence="2">The sequence shown here is derived from an EMBL/GenBank/DDBJ whole genome shotgun (WGS) entry which is preliminary data.</text>
</comment>
<dbReference type="PROSITE" id="PS51257">
    <property type="entry name" value="PROKAR_LIPOPROTEIN"/>
    <property type="match status" value="1"/>
</dbReference>
<dbReference type="Proteomes" id="UP000018733">
    <property type="component" value="Unassembled WGS sequence"/>
</dbReference>
<dbReference type="AlphaFoldDB" id="V8QP28"/>
<reference evidence="2 3" key="1">
    <citation type="journal article" date="2014" name="Genome Announc.">
        <title>Draft Genome Sequence of Advenella kashmirensis Strain W13003, a Polycyclic Aromatic Hydrocarbon-Degrading Bacterium.</title>
        <authorList>
            <person name="Wang X."/>
            <person name="Jin D."/>
            <person name="Zhou L."/>
            <person name="Wu L."/>
            <person name="An W."/>
            <person name="Zhao L."/>
        </authorList>
    </citation>
    <scope>NUCLEOTIDE SEQUENCE [LARGE SCALE GENOMIC DNA]</scope>
    <source>
        <strain evidence="2 3">W13003</strain>
    </source>
</reference>
<feature type="compositionally biased region" description="Basic and acidic residues" evidence="1">
    <location>
        <begin position="66"/>
        <end position="83"/>
    </location>
</feature>
<name>V8QP28_9BURK</name>
<organism evidence="2 3">
    <name type="scientific">Advenella kashmirensis W13003</name>
    <dbReference type="NCBI Taxonomy" id="1424334"/>
    <lineage>
        <taxon>Bacteria</taxon>
        <taxon>Pseudomonadati</taxon>
        <taxon>Pseudomonadota</taxon>
        <taxon>Betaproteobacteria</taxon>
        <taxon>Burkholderiales</taxon>
        <taxon>Alcaligenaceae</taxon>
    </lineage>
</organism>